<evidence type="ECO:0000313" key="1">
    <source>
        <dbReference type="EMBL" id="CAI9781448.1"/>
    </source>
</evidence>
<name>A0AAD2A4R2_9LAMI</name>
<keyword evidence="2" id="KW-1185">Reference proteome</keyword>
<dbReference type="AlphaFoldDB" id="A0AAD2A4R2"/>
<gene>
    <name evidence="1" type="ORF">FPE_LOCUS28878</name>
</gene>
<dbReference type="InterPro" id="IPR008586">
    <property type="entry name" value="DUF868_pln"/>
</dbReference>
<dbReference type="Pfam" id="PF05910">
    <property type="entry name" value="DUF868"/>
    <property type="match status" value="1"/>
</dbReference>
<protein>
    <submittedName>
        <fullName evidence="1">Uncharacterized protein</fullName>
    </submittedName>
</protein>
<dbReference type="PANTHER" id="PTHR31972">
    <property type="entry name" value="EXPRESSED PROTEIN"/>
    <property type="match status" value="1"/>
</dbReference>
<evidence type="ECO:0000313" key="2">
    <source>
        <dbReference type="Proteomes" id="UP000834106"/>
    </source>
</evidence>
<reference evidence="1" key="1">
    <citation type="submission" date="2023-05" db="EMBL/GenBank/DDBJ databases">
        <authorList>
            <person name="Huff M."/>
        </authorList>
    </citation>
    <scope>NUCLEOTIDE SEQUENCE</scope>
</reference>
<accession>A0AAD2A4R2</accession>
<dbReference type="Proteomes" id="UP000834106">
    <property type="component" value="Chromosome 18"/>
</dbReference>
<dbReference type="EMBL" id="OU503053">
    <property type="protein sequence ID" value="CAI9781448.1"/>
    <property type="molecule type" value="Genomic_DNA"/>
</dbReference>
<sequence>MLEELLHLVGALDGGLWDATRAPVGYLISNLLPMGGSKVSSAKRIPFVPVRESYLIHTYGPVSNLGFHLSSSEISFRLQFNLSILLQYSMRDFASCFSEYAVQVSETSCSSYLNNSCISPNLIPSVQNAVTCLYRIILSNQKQILITVTWCKSSLTQGLNITFGDDQSSAFKLNTNSRLFRKLKGSKSLEFQNSKIEVFWDLSAARYVTGPEPVDGYYVFITVDSELGLILGDMAQEAWMKKHKNGNQMAKFSLISRQEHFSGNTLYSTKAQFSNTGAAHDILIRCSGEKEGLKHPVLSVCIDKKIVIRIKRLQWNFRGNQSIFLDGLLVDLMWDVHDWFYNPASGYAVFMFRTRSGMDSRLWLEEKQLQKDQDQVEFSLLICACKNL</sequence>
<dbReference type="PANTHER" id="PTHR31972:SF48">
    <property type="entry name" value="OS04G0407500 PROTEIN"/>
    <property type="match status" value="1"/>
</dbReference>
<organism evidence="1 2">
    <name type="scientific">Fraxinus pennsylvanica</name>
    <dbReference type="NCBI Taxonomy" id="56036"/>
    <lineage>
        <taxon>Eukaryota</taxon>
        <taxon>Viridiplantae</taxon>
        <taxon>Streptophyta</taxon>
        <taxon>Embryophyta</taxon>
        <taxon>Tracheophyta</taxon>
        <taxon>Spermatophyta</taxon>
        <taxon>Magnoliopsida</taxon>
        <taxon>eudicotyledons</taxon>
        <taxon>Gunneridae</taxon>
        <taxon>Pentapetalae</taxon>
        <taxon>asterids</taxon>
        <taxon>lamiids</taxon>
        <taxon>Lamiales</taxon>
        <taxon>Oleaceae</taxon>
        <taxon>Oleeae</taxon>
        <taxon>Fraxinus</taxon>
    </lineage>
</organism>
<proteinExistence type="predicted"/>